<comment type="similarity">
    <text evidence="2">Belongs to the flavin monoamine oxidase family.</text>
</comment>
<organism evidence="6 7">
    <name type="scientific">Actinokineospora iranica</name>
    <dbReference type="NCBI Taxonomy" id="1271860"/>
    <lineage>
        <taxon>Bacteria</taxon>
        <taxon>Bacillati</taxon>
        <taxon>Actinomycetota</taxon>
        <taxon>Actinomycetes</taxon>
        <taxon>Pseudonocardiales</taxon>
        <taxon>Pseudonocardiaceae</taxon>
        <taxon>Actinokineospora</taxon>
    </lineage>
</organism>
<dbReference type="RefSeq" id="WP_091451136.1">
    <property type="nucleotide sequence ID" value="NZ_FMZZ01000007.1"/>
</dbReference>
<name>A0A1G6RYJ2_9PSEU</name>
<dbReference type="Gene3D" id="3.90.660.10">
    <property type="match status" value="1"/>
</dbReference>
<keyword evidence="3" id="KW-0560">Oxidoreductase</keyword>
<dbReference type="PANTHER" id="PTHR43563">
    <property type="entry name" value="AMINE OXIDASE"/>
    <property type="match status" value="1"/>
</dbReference>
<feature type="binding site" evidence="4">
    <location>
        <position position="381"/>
    </location>
    <ligand>
        <name>substrate</name>
    </ligand>
</feature>
<evidence type="ECO:0000256" key="2">
    <source>
        <dbReference type="ARBA" id="ARBA00005995"/>
    </source>
</evidence>
<evidence type="ECO:0000259" key="5">
    <source>
        <dbReference type="Pfam" id="PF01593"/>
    </source>
</evidence>
<evidence type="ECO:0000313" key="6">
    <source>
        <dbReference type="EMBL" id="SDD09491.1"/>
    </source>
</evidence>
<dbReference type="InterPro" id="IPR036188">
    <property type="entry name" value="FAD/NAD-bd_sf"/>
</dbReference>
<dbReference type="Pfam" id="PF01593">
    <property type="entry name" value="Amino_oxidase"/>
    <property type="match status" value="1"/>
</dbReference>
<evidence type="ECO:0000256" key="3">
    <source>
        <dbReference type="ARBA" id="ARBA00023002"/>
    </source>
</evidence>
<comment type="cofactor">
    <cofactor evidence="1">
        <name>FAD</name>
        <dbReference type="ChEBI" id="CHEBI:57692"/>
    </cofactor>
</comment>
<proteinExistence type="inferred from homology"/>
<dbReference type="InterPro" id="IPR002937">
    <property type="entry name" value="Amino_oxidase"/>
</dbReference>
<dbReference type="Gene3D" id="3.50.50.60">
    <property type="entry name" value="FAD/NAD(P)-binding domain"/>
    <property type="match status" value="1"/>
</dbReference>
<dbReference type="EMBL" id="FMZZ01000007">
    <property type="protein sequence ID" value="SDD09491.1"/>
    <property type="molecule type" value="Genomic_DNA"/>
</dbReference>
<accession>A0A1G6RYJ2</accession>
<dbReference type="Gene3D" id="1.10.405.10">
    <property type="entry name" value="Guanine Nucleotide Dissociation Inhibitor, domain 1"/>
    <property type="match status" value="1"/>
</dbReference>
<feature type="binding site" evidence="4">
    <location>
        <begin position="85"/>
        <end position="86"/>
    </location>
    <ligand>
        <name>FAD</name>
        <dbReference type="ChEBI" id="CHEBI:57692"/>
    </ligand>
</feature>
<reference evidence="7" key="1">
    <citation type="submission" date="2016-10" db="EMBL/GenBank/DDBJ databases">
        <authorList>
            <person name="Varghese N."/>
            <person name="Submissions S."/>
        </authorList>
    </citation>
    <scope>NUCLEOTIDE SEQUENCE [LARGE SCALE GENOMIC DNA]</scope>
    <source>
        <strain evidence="7">IBRC-M 10403</strain>
    </source>
</reference>
<dbReference type="PRINTS" id="PR00757">
    <property type="entry name" value="AMINEOXDASEF"/>
</dbReference>
<feature type="binding site" evidence="4">
    <location>
        <position position="277"/>
    </location>
    <ligand>
        <name>FAD</name>
        <dbReference type="ChEBI" id="CHEBI:57692"/>
    </ligand>
</feature>
<dbReference type="STRING" id="1271860.SAMN05216174_10795"/>
<gene>
    <name evidence="6" type="ORF">SAMN05216174_10795</name>
</gene>
<dbReference type="SUPFAM" id="SSF51905">
    <property type="entry name" value="FAD/NAD(P)-binding domain"/>
    <property type="match status" value="1"/>
</dbReference>
<evidence type="ECO:0000256" key="1">
    <source>
        <dbReference type="ARBA" id="ARBA00001974"/>
    </source>
</evidence>
<keyword evidence="7" id="KW-1185">Reference proteome</keyword>
<dbReference type="PANTHER" id="PTHR43563:SF1">
    <property type="entry name" value="AMINE OXIDASE [FLAVIN-CONTAINING] B"/>
    <property type="match status" value="1"/>
</dbReference>
<dbReference type="Proteomes" id="UP000199501">
    <property type="component" value="Unassembled WGS sequence"/>
</dbReference>
<protein>
    <submittedName>
        <fullName evidence="6">Monoamine oxidase</fullName>
    </submittedName>
</protein>
<dbReference type="InterPro" id="IPR001613">
    <property type="entry name" value="Flavin_amine_oxidase"/>
</dbReference>
<evidence type="ECO:0000256" key="4">
    <source>
        <dbReference type="PIRSR" id="PIRSR601613-1"/>
    </source>
</evidence>
<dbReference type="GO" id="GO:0016491">
    <property type="term" value="F:oxidoreductase activity"/>
    <property type="evidence" value="ECO:0007669"/>
    <property type="project" value="UniProtKB-KW"/>
</dbReference>
<feature type="domain" description="Amine oxidase" evidence="5">
    <location>
        <begin position="65"/>
        <end position="477"/>
    </location>
</feature>
<evidence type="ECO:0000313" key="7">
    <source>
        <dbReference type="Proteomes" id="UP000199501"/>
    </source>
</evidence>
<sequence>MSTNSDLPAANAEQALSHLTLLRSVRALATPAARPEINTALAQVDADADAADKAGFDVVVIGAGFAGVSAARALAAMGLHTVLLEARDRIGGRVWTETFDGEQVELGGTWIDQKQPFVWAETRRLNLQVVSDAPPQRAIFPTPNGFTTFAAAEAFAHHATLVDPFFEGSEEYFPQPFNPYARLDLITPLDQLSMQDRLDQLNYSEADKLFIDQFAGGFTGSASTIGFTEMAHWWALAGHNYDGLAGVNTLRPAIGSVGMLNAILSGSQVPLRLNSPVNSVVNDGRGVTVTTRSGKVYRARATVVATPVNLWNSINFAPRLPSEFTAMSTQGIGVRGAQKFLIHVRGSDLGRFYAEAPAGSPVMVVFPFQERADGTNIVIGFSADAAFDPTNQQALQQVLRQFVPDIEVLAVRAQHWGRDPFSLGGWAVRAPGVLTGPMRTLQRPLGRIAFATSDIALGWNGYMDGAIESGLRAATHIAALLRGRSSDEAQEQFVASAPVG</sequence>
<dbReference type="InterPro" id="IPR050703">
    <property type="entry name" value="Flavin_MAO"/>
</dbReference>
<dbReference type="OrthoDB" id="337830at2"/>
<dbReference type="AlphaFoldDB" id="A0A1G6RYJ2"/>